<keyword evidence="7" id="KW-0067">ATP-binding</keyword>
<dbReference type="PANTHER" id="PTHR11472">
    <property type="entry name" value="DNA REPAIR DEAD HELICASE RAD3/XP-D SUBFAMILY MEMBER"/>
    <property type="match status" value="1"/>
</dbReference>
<dbReference type="SMART" id="SM00488">
    <property type="entry name" value="DEXDc2"/>
    <property type="match status" value="1"/>
</dbReference>
<evidence type="ECO:0000256" key="10">
    <source>
        <dbReference type="ARBA" id="ARBA00023125"/>
    </source>
</evidence>
<evidence type="ECO:0000256" key="4">
    <source>
        <dbReference type="ARBA" id="ARBA00022763"/>
    </source>
</evidence>
<protein>
    <submittedName>
        <fullName evidence="15">ATP-dependent DNA helicase</fullName>
    </submittedName>
</protein>
<keyword evidence="12" id="KW-0413">Isomerase</keyword>
<dbReference type="RefSeq" id="WP_066534746.1">
    <property type="nucleotide sequence ID" value="NZ_PDEA01000001.1"/>
</dbReference>
<name>A0A2A7UV92_COMTR</name>
<dbReference type="GO" id="GO:0003678">
    <property type="term" value="F:DNA helicase activity"/>
    <property type="evidence" value="ECO:0007669"/>
    <property type="project" value="InterPro"/>
</dbReference>
<evidence type="ECO:0000256" key="9">
    <source>
        <dbReference type="ARBA" id="ARBA00023014"/>
    </source>
</evidence>
<keyword evidence="6 15" id="KW-0347">Helicase</keyword>
<evidence type="ECO:0000256" key="6">
    <source>
        <dbReference type="ARBA" id="ARBA00022806"/>
    </source>
</evidence>
<dbReference type="GO" id="GO:0016818">
    <property type="term" value="F:hydrolase activity, acting on acid anhydrides, in phosphorus-containing anhydrides"/>
    <property type="evidence" value="ECO:0007669"/>
    <property type="project" value="InterPro"/>
</dbReference>
<comment type="caution">
    <text evidence="15">The sequence shown here is derived from an EMBL/GenBank/DDBJ whole genome shotgun (WGS) entry which is preliminary data.</text>
</comment>
<keyword evidence="1" id="KW-0004">4Fe-4S</keyword>
<dbReference type="Pfam" id="PF06733">
    <property type="entry name" value="DEAD_2"/>
    <property type="match status" value="1"/>
</dbReference>
<dbReference type="InterPro" id="IPR045028">
    <property type="entry name" value="DinG/Rad3-like"/>
</dbReference>
<dbReference type="Gene3D" id="3.40.50.300">
    <property type="entry name" value="P-loop containing nucleotide triphosphate hydrolases"/>
    <property type="match status" value="2"/>
</dbReference>
<evidence type="ECO:0000313" key="15">
    <source>
        <dbReference type="EMBL" id="PEH89182.1"/>
    </source>
</evidence>
<dbReference type="GO" id="GO:0005524">
    <property type="term" value="F:ATP binding"/>
    <property type="evidence" value="ECO:0007669"/>
    <property type="project" value="UniProtKB-KW"/>
</dbReference>
<dbReference type="PROSITE" id="PS51193">
    <property type="entry name" value="HELICASE_ATP_BIND_2"/>
    <property type="match status" value="1"/>
</dbReference>
<sequence>MSDAAAPPTVAVRALCEFTARTGDLDLRFTPAPSALEGMEGHAVVQQRRQVQPDSRYEAEVALSGQFEGLQVRGRADGFDAAAQQLEEIKTYRGPLDAVRPHHRALHWAQAKVYGHLLCQARGLARLNVALVYVHTPSLQEMVLVQDCSADELQQFFAMHCRRYLDWARSEAGHRQQRNAALAAAAFPMAAFRTGQRQLAVAVYRTARSAGGGRCLMAQAPTGIGKTLGTIFPMLKAMAGHGAASASSTCNGLDKLFFLTAKGTGHGLALHALEHMQTALAQGQHEPLRVLQMRARDTSCEHPDKACHGESCPLAQGFFDRLPAARAEAVALSASAEPVLWDGSTVRQVALQHGICPYYLSQELARWADVVVADYHYFYDSAAMLYALAQQQGWRVGVLVDEAHNLLERARSMYTAPLSQFDLAAARRSTTSATGAVKKALDALQRQWNALNKAQAVLPQRATDSEADGASGAQSLPLFAQAAAQTVSGLREPRHTASHTAYQSYAAIPPALLAAVQRAIGAIADVQADQALPAGDPVLTLYWALLHFQALAEQFGPHALFDVQLAPPLLARGGQPRTPVSTLCIRNVVPAPHLAARHAAAQATVLFSGTLSPPQFYRDLLGLPADTAWLEVDAPFAAHQLQVRIARHISTRWRDREASLAPLADLIARQYAGQPGNYLCFVSSFDYLQRVAASLQRLHPQLPLWQQERSMDEAGRAAFLERFVEGGQGVGLAVLGGAFAEGVDLPGTRLIGAFVATLGLPQVNPVNEAMQRAMDAAMGAGRGHDYTYLYPGLRKVVQAAGRVIRTEQDRGVVVLVDDRFQRAEVRALLPSWWRVE</sequence>
<dbReference type="PANTHER" id="PTHR11472:SF34">
    <property type="entry name" value="REGULATOR OF TELOMERE ELONGATION HELICASE 1"/>
    <property type="match status" value="1"/>
</dbReference>
<evidence type="ECO:0000256" key="5">
    <source>
        <dbReference type="ARBA" id="ARBA00022801"/>
    </source>
</evidence>
<accession>A0A2A7UV92</accession>
<evidence type="ECO:0000259" key="14">
    <source>
        <dbReference type="PROSITE" id="PS51193"/>
    </source>
</evidence>
<keyword evidence="10" id="KW-0238">DNA-binding</keyword>
<keyword evidence="5" id="KW-0378">Hydrolase</keyword>
<keyword evidence="9" id="KW-0411">Iron-sulfur</keyword>
<evidence type="ECO:0000256" key="3">
    <source>
        <dbReference type="ARBA" id="ARBA00022741"/>
    </source>
</evidence>
<dbReference type="STRING" id="1219032.GCA_001515545_01349"/>
<dbReference type="InterPro" id="IPR010614">
    <property type="entry name" value="RAD3-like_helicase_DEAD"/>
</dbReference>
<dbReference type="AlphaFoldDB" id="A0A2A7UV92"/>
<dbReference type="GO" id="GO:0003677">
    <property type="term" value="F:DNA binding"/>
    <property type="evidence" value="ECO:0007669"/>
    <property type="project" value="UniProtKB-KW"/>
</dbReference>
<reference evidence="16" key="1">
    <citation type="submission" date="2017-09" db="EMBL/GenBank/DDBJ databases">
        <title>FDA dAtabase for Regulatory Grade micrObial Sequences (FDA-ARGOS): Supporting development and validation of Infectious Disease Dx tests.</title>
        <authorList>
            <person name="Minogue T."/>
            <person name="Wolcott M."/>
            <person name="Wasieloski L."/>
            <person name="Aguilar W."/>
            <person name="Moore D."/>
            <person name="Tallon L."/>
            <person name="Sadzewicz L."/>
            <person name="Ott S."/>
            <person name="Zhao X."/>
            <person name="Nagaraj S."/>
            <person name="Vavikolanu K."/>
            <person name="Aluvathingal J."/>
            <person name="Nadendla S."/>
            <person name="Sichtig H."/>
        </authorList>
    </citation>
    <scope>NUCLEOTIDE SEQUENCE [LARGE SCALE GENOMIC DNA]</scope>
    <source>
        <strain evidence="16">FDAARGOS_394</strain>
    </source>
</reference>
<keyword evidence="11" id="KW-0234">DNA repair</keyword>
<keyword evidence="8" id="KW-0408">Iron</keyword>
<dbReference type="Pfam" id="PF13307">
    <property type="entry name" value="Helicase_C_2"/>
    <property type="match status" value="1"/>
</dbReference>
<keyword evidence="16" id="KW-1185">Reference proteome</keyword>
<dbReference type="Proteomes" id="UP000220246">
    <property type="component" value="Unassembled WGS sequence"/>
</dbReference>
<evidence type="ECO:0000313" key="16">
    <source>
        <dbReference type="Proteomes" id="UP000220246"/>
    </source>
</evidence>
<dbReference type="SMART" id="SM00491">
    <property type="entry name" value="HELICc2"/>
    <property type="match status" value="1"/>
</dbReference>
<proteinExistence type="inferred from homology"/>
<evidence type="ECO:0000256" key="2">
    <source>
        <dbReference type="ARBA" id="ARBA00022723"/>
    </source>
</evidence>
<dbReference type="OrthoDB" id="9765586at2"/>
<dbReference type="EMBL" id="PDEA01000001">
    <property type="protein sequence ID" value="PEH89182.1"/>
    <property type="molecule type" value="Genomic_DNA"/>
</dbReference>
<dbReference type="GO" id="GO:0006281">
    <property type="term" value="P:DNA repair"/>
    <property type="evidence" value="ECO:0007669"/>
    <property type="project" value="UniProtKB-KW"/>
</dbReference>
<evidence type="ECO:0000256" key="8">
    <source>
        <dbReference type="ARBA" id="ARBA00023004"/>
    </source>
</evidence>
<keyword evidence="3" id="KW-0547">Nucleotide-binding</keyword>
<keyword evidence="2" id="KW-0479">Metal-binding</keyword>
<dbReference type="InterPro" id="IPR006555">
    <property type="entry name" value="ATP-dep_Helicase_C"/>
</dbReference>
<comment type="similarity">
    <text evidence="13">Belongs to the helicase family. DinG subfamily.</text>
</comment>
<keyword evidence="4" id="KW-0227">DNA damage</keyword>
<evidence type="ECO:0000256" key="7">
    <source>
        <dbReference type="ARBA" id="ARBA00022840"/>
    </source>
</evidence>
<dbReference type="InterPro" id="IPR027417">
    <property type="entry name" value="P-loop_NTPase"/>
</dbReference>
<evidence type="ECO:0000256" key="1">
    <source>
        <dbReference type="ARBA" id="ARBA00022485"/>
    </source>
</evidence>
<gene>
    <name evidence="15" type="ORF">CRM82_11755</name>
</gene>
<organism evidence="15 16">
    <name type="scientific">Comamonas terrigena</name>
    <dbReference type="NCBI Taxonomy" id="32013"/>
    <lineage>
        <taxon>Bacteria</taxon>
        <taxon>Pseudomonadati</taxon>
        <taxon>Pseudomonadota</taxon>
        <taxon>Betaproteobacteria</taxon>
        <taxon>Burkholderiales</taxon>
        <taxon>Comamonadaceae</taxon>
        <taxon>Comamonas</taxon>
    </lineage>
</organism>
<dbReference type="GO" id="GO:0051539">
    <property type="term" value="F:4 iron, 4 sulfur cluster binding"/>
    <property type="evidence" value="ECO:0007669"/>
    <property type="project" value="UniProtKB-KW"/>
</dbReference>
<evidence type="ECO:0000256" key="11">
    <source>
        <dbReference type="ARBA" id="ARBA00023204"/>
    </source>
</evidence>
<dbReference type="GeneID" id="80801286"/>
<dbReference type="GO" id="GO:0046872">
    <property type="term" value="F:metal ion binding"/>
    <property type="evidence" value="ECO:0007669"/>
    <property type="project" value="UniProtKB-KW"/>
</dbReference>
<dbReference type="InterPro" id="IPR006554">
    <property type="entry name" value="Helicase-like_DEXD_c2"/>
</dbReference>
<feature type="domain" description="Helicase ATP-binding" evidence="14">
    <location>
        <begin position="182"/>
        <end position="464"/>
    </location>
</feature>
<evidence type="ECO:0000256" key="13">
    <source>
        <dbReference type="ARBA" id="ARBA00038058"/>
    </source>
</evidence>
<evidence type="ECO:0000256" key="12">
    <source>
        <dbReference type="ARBA" id="ARBA00023235"/>
    </source>
</evidence>
<dbReference type="SUPFAM" id="SSF52540">
    <property type="entry name" value="P-loop containing nucleoside triphosphate hydrolases"/>
    <property type="match status" value="1"/>
</dbReference>
<dbReference type="InterPro" id="IPR014013">
    <property type="entry name" value="Helic_SF1/SF2_ATP-bd_DinG/Rad3"/>
</dbReference>